<dbReference type="Gene3D" id="3.40.50.150">
    <property type="entry name" value="Vaccinia Virus protein VP39"/>
    <property type="match status" value="1"/>
</dbReference>
<evidence type="ECO:0000259" key="1">
    <source>
        <dbReference type="Pfam" id="PF13847"/>
    </source>
</evidence>
<dbReference type="EMBL" id="MFCX01000032">
    <property type="protein sequence ID" value="OGE25089.1"/>
    <property type="molecule type" value="Genomic_DNA"/>
</dbReference>
<feature type="domain" description="Methyltransferase" evidence="1">
    <location>
        <begin position="53"/>
        <end position="125"/>
    </location>
</feature>
<dbReference type="InterPro" id="IPR025714">
    <property type="entry name" value="Methyltranfer_dom"/>
</dbReference>
<reference evidence="2 3" key="1">
    <citation type="journal article" date="2016" name="Nat. Commun.">
        <title>Thousands of microbial genomes shed light on interconnected biogeochemical processes in an aquifer system.</title>
        <authorList>
            <person name="Anantharaman K."/>
            <person name="Brown C.T."/>
            <person name="Hug L.A."/>
            <person name="Sharon I."/>
            <person name="Castelle C.J."/>
            <person name="Probst A.J."/>
            <person name="Thomas B.C."/>
            <person name="Singh A."/>
            <person name="Wilkins M.J."/>
            <person name="Karaoz U."/>
            <person name="Brodie E.L."/>
            <person name="Williams K.H."/>
            <person name="Hubbard S.S."/>
            <person name="Banfield J.F."/>
        </authorList>
    </citation>
    <scope>NUCLEOTIDE SEQUENCE [LARGE SCALE GENOMIC DNA]</scope>
</reference>
<accession>A0A1F5J925</accession>
<protein>
    <recommendedName>
        <fullName evidence="1">Methyltransferase domain-containing protein</fullName>
    </recommendedName>
</protein>
<evidence type="ECO:0000313" key="3">
    <source>
        <dbReference type="Proteomes" id="UP000177042"/>
    </source>
</evidence>
<name>A0A1F5J925_9BACT</name>
<dbReference type="InterPro" id="IPR050320">
    <property type="entry name" value="N5-glutamine_MTase"/>
</dbReference>
<dbReference type="Proteomes" id="UP000177042">
    <property type="component" value="Unassembled WGS sequence"/>
</dbReference>
<sequence>MTSSKPSQYIKGWIEFYKLKFKVTPDVLIPRPETELLVDEVLKFYTLYPIPYTLIDLGTGSGNIAISIAKNLITNPRGLLAPRLRIIATDISPKALKIAKQNAKLHGVENQIQFLQSDLLSVIANEVKQSSSETNPNKIARLASQTKPRQRRAKRATLPSQTRFARNNEEEIIIVTNLPYIPSSRIPYLESSVKDFEPRVALDGGEDGFELYRKLLKQISSLARRPLLSLKLLVGEIDYTHGELAINEALKYFPDAQVEVKTDLAKKQRILKILF</sequence>
<dbReference type="PANTHER" id="PTHR18895:SF74">
    <property type="entry name" value="MTRF1L RELEASE FACTOR GLUTAMINE METHYLTRANSFERASE"/>
    <property type="match status" value="1"/>
</dbReference>
<proteinExistence type="predicted"/>
<evidence type="ECO:0000313" key="2">
    <source>
        <dbReference type="EMBL" id="OGE25089.1"/>
    </source>
</evidence>
<dbReference type="Pfam" id="PF13847">
    <property type="entry name" value="Methyltransf_31"/>
    <property type="match status" value="1"/>
</dbReference>
<dbReference type="AlphaFoldDB" id="A0A1F5J925"/>
<dbReference type="PANTHER" id="PTHR18895">
    <property type="entry name" value="HEMK METHYLTRANSFERASE"/>
    <property type="match status" value="1"/>
</dbReference>
<organism evidence="2 3">
    <name type="scientific">Candidatus Daviesbacteria bacterium RIFCSPHIGHO2_02_FULL_39_12</name>
    <dbReference type="NCBI Taxonomy" id="1797770"/>
    <lineage>
        <taxon>Bacteria</taxon>
        <taxon>Candidatus Daviesiibacteriota</taxon>
    </lineage>
</organism>
<dbReference type="CDD" id="cd02440">
    <property type="entry name" value="AdoMet_MTases"/>
    <property type="match status" value="1"/>
</dbReference>
<dbReference type="SUPFAM" id="SSF53335">
    <property type="entry name" value="S-adenosyl-L-methionine-dependent methyltransferases"/>
    <property type="match status" value="2"/>
</dbReference>
<comment type="caution">
    <text evidence="2">The sequence shown here is derived from an EMBL/GenBank/DDBJ whole genome shotgun (WGS) entry which is preliminary data.</text>
</comment>
<dbReference type="InterPro" id="IPR029063">
    <property type="entry name" value="SAM-dependent_MTases_sf"/>
</dbReference>
<gene>
    <name evidence="2" type="ORF">A3C26_01995</name>
</gene>